<feature type="chain" id="PRO_5035419689" description="NADH-ubiquinone oxidoreductase chain 2" evidence="19">
    <location>
        <begin position="21"/>
        <end position="334"/>
    </location>
</feature>
<evidence type="ECO:0000256" key="18">
    <source>
        <dbReference type="RuleBase" id="RU003403"/>
    </source>
</evidence>
<gene>
    <name evidence="21" type="primary">ND2</name>
</gene>
<accession>A0A8K1ZG66</accession>
<evidence type="ECO:0000256" key="14">
    <source>
        <dbReference type="ARBA" id="ARBA00023075"/>
    </source>
</evidence>
<feature type="transmembrane region" description="Helical" evidence="18">
    <location>
        <begin position="199"/>
        <end position="218"/>
    </location>
</feature>
<dbReference type="AlphaFoldDB" id="A0A8K1ZG66"/>
<keyword evidence="13 18" id="KW-0520">NAD</keyword>
<comment type="similarity">
    <text evidence="3 18">Belongs to the complex I subunit 2 family.</text>
</comment>
<evidence type="ECO:0000256" key="4">
    <source>
        <dbReference type="ARBA" id="ARBA00012944"/>
    </source>
</evidence>
<keyword evidence="12 18" id="KW-1133">Transmembrane helix</keyword>
<dbReference type="InterPro" id="IPR001750">
    <property type="entry name" value="ND/Mrp_TM"/>
</dbReference>
<feature type="transmembrane region" description="Helical" evidence="18">
    <location>
        <begin position="312"/>
        <end position="333"/>
    </location>
</feature>
<dbReference type="GO" id="GO:0008137">
    <property type="term" value="F:NADH dehydrogenase (ubiquinone) activity"/>
    <property type="evidence" value="ECO:0007669"/>
    <property type="project" value="UniProtKB-EC"/>
</dbReference>
<evidence type="ECO:0000256" key="17">
    <source>
        <dbReference type="ARBA" id="ARBA00049551"/>
    </source>
</evidence>
<evidence type="ECO:0000256" key="19">
    <source>
        <dbReference type="SAM" id="SignalP"/>
    </source>
</evidence>
<evidence type="ECO:0000256" key="16">
    <source>
        <dbReference type="ARBA" id="ARBA00023136"/>
    </source>
</evidence>
<comment type="subcellular location">
    <subcellularLocation>
        <location evidence="2 18">Mitochondrion inner membrane</location>
        <topology evidence="2 18">Multi-pass membrane protein</topology>
    </subcellularLocation>
</comment>
<evidence type="ECO:0000313" key="21">
    <source>
        <dbReference type="EMBL" id="UGS80516.1"/>
    </source>
</evidence>
<organism evidence="21">
    <name type="scientific">Prolachesilla sp. PrspLA</name>
    <dbReference type="NCBI Taxonomy" id="2597026"/>
    <lineage>
        <taxon>Eukaryota</taxon>
        <taxon>Metazoa</taxon>
        <taxon>Ecdysozoa</taxon>
        <taxon>Arthropoda</taxon>
        <taxon>Hexapoda</taxon>
        <taxon>Insecta</taxon>
        <taxon>Pterygota</taxon>
        <taxon>Neoptera</taxon>
        <taxon>Paraneoptera</taxon>
        <taxon>Psocodea</taxon>
        <taxon>Psocomorpha</taxon>
        <taxon>Homilopsocidea</taxon>
        <taxon>Lachesilloidea</taxon>
        <taxon>Lachesillidae</taxon>
        <taxon>Prolachesilla</taxon>
    </lineage>
</organism>
<dbReference type="InterPro" id="IPR003917">
    <property type="entry name" value="NADH_UbQ_OxRdtase_chain2"/>
</dbReference>
<keyword evidence="8 18" id="KW-0812">Transmembrane</keyword>
<name>A0A8K1ZG66_9NEOP</name>
<evidence type="ECO:0000256" key="5">
    <source>
        <dbReference type="ARBA" id="ARBA00021008"/>
    </source>
</evidence>
<keyword evidence="15 18" id="KW-0496">Mitochondrion</keyword>
<dbReference type="Pfam" id="PF00361">
    <property type="entry name" value="Proton_antipo_M"/>
    <property type="match status" value="1"/>
</dbReference>
<feature type="signal peptide" evidence="19">
    <location>
        <begin position="1"/>
        <end position="20"/>
    </location>
</feature>
<keyword evidence="16 18" id="KW-0472">Membrane</keyword>
<evidence type="ECO:0000256" key="12">
    <source>
        <dbReference type="ARBA" id="ARBA00022989"/>
    </source>
</evidence>
<keyword evidence="11 18" id="KW-0249">Electron transport</keyword>
<keyword evidence="9 18" id="KW-0999">Mitochondrion inner membrane</keyword>
<evidence type="ECO:0000256" key="2">
    <source>
        <dbReference type="ARBA" id="ARBA00004448"/>
    </source>
</evidence>
<keyword evidence="7 18" id="KW-0679">Respiratory chain</keyword>
<dbReference type="EMBL" id="MZ274209">
    <property type="protein sequence ID" value="UGS80516.1"/>
    <property type="molecule type" value="Genomic_DNA"/>
</dbReference>
<keyword evidence="14 18" id="KW-0830">Ubiquinone</keyword>
<dbReference type="GO" id="GO:0006120">
    <property type="term" value="P:mitochondrial electron transport, NADH to ubiquinone"/>
    <property type="evidence" value="ECO:0007669"/>
    <property type="project" value="InterPro"/>
</dbReference>
<evidence type="ECO:0000256" key="15">
    <source>
        <dbReference type="ARBA" id="ARBA00023128"/>
    </source>
</evidence>
<feature type="transmembrane region" description="Helical" evidence="18">
    <location>
        <begin position="126"/>
        <end position="144"/>
    </location>
</feature>
<geneLocation type="mitochondrion" evidence="21"/>
<evidence type="ECO:0000256" key="6">
    <source>
        <dbReference type="ARBA" id="ARBA00022448"/>
    </source>
</evidence>
<feature type="domain" description="NADH:quinone oxidoreductase/Mrp antiporter transmembrane" evidence="20">
    <location>
        <begin position="23"/>
        <end position="280"/>
    </location>
</feature>
<evidence type="ECO:0000259" key="20">
    <source>
        <dbReference type="Pfam" id="PF00361"/>
    </source>
</evidence>
<feature type="transmembrane region" description="Helical" evidence="18">
    <location>
        <begin position="150"/>
        <end position="168"/>
    </location>
</feature>
<comment type="catalytic activity">
    <reaction evidence="17 18">
        <text>a ubiquinone + NADH + 5 H(+)(in) = a ubiquinol + NAD(+) + 4 H(+)(out)</text>
        <dbReference type="Rhea" id="RHEA:29091"/>
        <dbReference type="Rhea" id="RHEA-COMP:9565"/>
        <dbReference type="Rhea" id="RHEA-COMP:9566"/>
        <dbReference type="ChEBI" id="CHEBI:15378"/>
        <dbReference type="ChEBI" id="CHEBI:16389"/>
        <dbReference type="ChEBI" id="CHEBI:17976"/>
        <dbReference type="ChEBI" id="CHEBI:57540"/>
        <dbReference type="ChEBI" id="CHEBI:57945"/>
        <dbReference type="EC" id="7.1.1.2"/>
    </reaction>
</comment>
<proteinExistence type="inferred from homology"/>
<keyword evidence="19" id="KW-0732">Signal</keyword>
<comment type="function">
    <text evidence="18">Core subunit of the mitochondrial membrane respiratory chain NADH dehydrogenase (Complex I) which catalyzes electron transfer from NADH through the respiratory chain, using ubiquinone as an electron acceptor. Essential for the catalytic activity and assembly of complex I.</text>
</comment>
<evidence type="ECO:0000256" key="7">
    <source>
        <dbReference type="ARBA" id="ARBA00022660"/>
    </source>
</evidence>
<protein>
    <recommendedName>
        <fullName evidence="5 18">NADH-ubiquinone oxidoreductase chain 2</fullName>
        <ecNumber evidence="4 18">7.1.1.2</ecNumber>
    </recommendedName>
</protein>
<evidence type="ECO:0000256" key="11">
    <source>
        <dbReference type="ARBA" id="ARBA00022982"/>
    </source>
</evidence>
<dbReference type="PANTHER" id="PTHR46552:SF1">
    <property type="entry name" value="NADH-UBIQUINONE OXIDOREDUCTASE CHAIN 2"/>
    <property type="match status" value="1"/>
</dbReference>
<feature type="transmembrane region" description="Helical" evidence="18">
    <location>
        <begin position="92"/>
        <end position="114"/>
    </location>
</feature>
<dbReference type="PRINTS" id="PR01436">
    <property type="entry name" value="NADHDHGNASE2"/>
</dbReference>
<feature type="transmembrane region" description="Helical" evidence="18">
    <location>
        <begin position="59"/>
        <end position="80"/>
    </location>
</feature>
<evidence type="ECO:0000256" key="9">
    <source>
        <dbReference type="ARBA" id="ARBA00022792"/>
    </source>
</evidence>
<evidence type="ECO:0000256" key="3">
    <source>
        <dbReference type="ARBA" id="ARBA00007012"/>
    </source>
</evidence>
<dbReference type="GO" id="GO:0005743">
    <property type="term" value="C:mitochondrial inner membrane"/>
    <property type="evidence" value="ECO:0007669"/>
    <property type="project" value="UniProtKB-SubCell"/>
</dbReference>
<dbReference type="EC" id="7.1.1.2" evidence="4 18"/>
<evidence type="ECO:0000256" key="13">
    <source>
        <dbReference type="ARBA" id="ARBA00023027"/>
    </source>
</evidence>
<comment type="function">
    <text evidence="1">Core subunit of the mitochondrial membrane respiratory chain NADH dehydrogenase (Complex I) that is believed to belong to the minimal assembly required for catalysis. Complex I functions in the transfer of electrons from NADH to the respiratory chain. The immediate electron acceptor for the enzyme is believed to be ubiquinone.</text>
</comment>
<dbReference type="PANTHER" id="PTHR46552">
    <property type="entry name" value="NADH-UBIQUINONE OXIDOREDUCTASE CHAIN 2"/>
    <property type="match status" value="1"/>
</dbReference>
<keyword evidence="6" id="KW-0813">Transport</keyword>
<keyword evidence="10 18" id="KW-1278">Translocase</keyword>
<evidence type="ECO:0000256" key="1">
    <source>
        <dbReference type="ARBA" id="ARBA00003257"/>
    </source>
</evidence>
<sequence>MFNNLNLLFILMTFLSSLVSISSTSWISIWMGLEMNMISFIPLMIVTKNIFSNESALKYFLVQASSSALFILTCLLNSFFMINLMNFSINPFIMHIMLIPLLIKLGAAPFHQWFINIISGMNWMPCYLLMTSQKIAPIFILSYIMTKNFMIIMFIIMSALIGSIGGLSQTFLKKILAYSSVNHLAWMLSAIFISKTTLIIYMLFYMFTNAFVMMIFYLNNIIQMNQINSINFLYPFFISLFSLGGLPPFLGFTPKMILIKNLIENNFLLSIVLIMSSLITLMFYLRMALKMFTMKSSTQKWTLFLLHQNKSMYMYSLFMVLSSLGLMLINLFMI</sequence>
<reference evidence="21" key="1">
    <citation type="submission" date="2021-05" db="EMBL/GenBank/DDBJ databases">
        <title>Mitochondrial genomes within bark lice (Insecta: Psocodea: Psocomorpha) reveal novel gene rearrangements containing phylogenetic signal.</title>
        <authorList>
            <person name="Saenz Manchola O.F."/>
            <person name="Virrueta Herrera S."/>
            <person name="D'alessio L.M."/>
            <person name="Yoshizawa K."/>
            <person name="Garcia Aldrete A.N."/>
            <person name="Johnson K.P."/>
        </authorList>
    </citation>
    <scope>NUCLEOTIDE SEQUENCE</scope>
</reference>
<evidence type="ECO:0000256" key="8">
    <source>
        <dbReference type="ARBA" id="ARBA00022692"/>
    </source>
</evidence>
<dbReference type="InterPro" id="IPR050175">
    <property type="entry name" value="Complex_I_Subunit_2"/>
</dbReference>
<feature type="transmembrane region" description="Helical" evidence="18">
    <location>
        <begin position="267"/>
        <end position="285"/>
    </location>
</feature>
<evidence type="ECO:0000256" key="10">
    <source>
        <dbReference type="ARBA" id="ARBA00022967"/>
    </source>
</evidence>
<feature type="transmembrane region" description="Helical" evidence="18">
    <location>
        <begin position="230"/>
        <end position="247"/>
    </location>
</feature>